<keyword evidence="6" id="KW-0418">Kinase</keyword>
<evidence type="ECO:0000256" key="1">
    <source>
        <dbReference type="ARBA" id="ARBA00010886"/>
    </source>
</evidence>
<dbReference type="EC" id="2.7.11.1" evidence="2"/>
<accession>A0A914YV16</accession>
<name>A0A914YV16_9BILA</name>
<dbReference type="InterPro" id="IPR011009">
    <property type="entry name" value="Kinase-like_dom_sf"/>
</dbReference>
<dbReference type="Pfam" id="PF00069">
    <property type="entry name" value="Pkinase"/>
    <property type="match status" value="1"/>
</dbReference>
<evidence type="ECO:0000256" key="5">
    <source>
        <dbReference type="ARBA" id="ARBA00022741"/>
    </source>
</evidence>
<dbReference type="PROSITE" id="PS00107">
    <property type="entry name" value="PROTEIN_KINASE_ATP"/>
    <property type="match status" value="1"/>
</dbReference>
<dbReference type="InterPro" id="IPR008271">
    <property type="entry name" value="Ser/Thr_kinase_AS"/>
</dbReference>
<dbReference type="InterPro" id="IPR000719">
    <property type="entry name" value="Prot_kinase_dom"/>
</dbReference>
<dbReference type="PANTHER" id="PTHR44899:SF3">
    <property type="entry name" value="SERINE_THREONINE-PROTEIN KINASE NEK1"/>
    <property type="match status" value="1"/>
</dbReference>
<comment type="catalytic activity">
    <reaction evidence="8">
        <text>L-threonyl-[protein] + ATP = O-phospho-L-threonyl-[protein] + ADP + H(+)</text>
        <dbReference type="Rhea" id="RHEA:46608"/>
        <dbReference type="Rhea" id="RHEA-COMP:11060"/>
        <dbReference type="Rhea" id="RHEA-COMP:11605"/>
        <dbReference type="ChEBI" id="CHEBI:15378"/>
        <dbReference type="ChEBI" id="CHEBI:30013"/>
        <dbReference type="ChEBI" id="CHEBI:30616"/>
        <dbReference type="ChEBI" id="CHEBI:61977"/>
        <dbReference type="ChEBI" id="CHEBI:456216"/>
        <dbReference type="EC" id="2.7.11.1"/>
    </reaction>
</comment>
<dbReference type="Proteomes" id="UP000887577">
    <property type="component" value="Unplaced"/>
</dbReference>
<evidence type="ECO:0000256" key="9">
    <source>
        <dbReference type="ARBA" id="ARBA00048679"/>
    </source>
</evidence>
<proteinExistence type="inferred from homology"/>
<dbReference type="Gene3D" id="1.10.510.10">
    <property type="entry name" value="Transferase(Phosphotransferase) domain 1"/>
    <property type="match status" value="1"/>
</dbReference>
<evidence type="ECO:0000256" key="3">
    <source>
        <dbReference type="ARBA" id="ARBA00022527"/>
    </source>
</evidence>
<dbReference type="WBParaSite" id="PSU_v2.g3817.t1">
    <property type="protein sequence ID" value="PSU_v2.g3817.t1"/>
    <property type="gene ID" value="PSU_v2.g3817"/>
</dbReference>
<dbReference type="PIRSF" id="PIRSF000654">
    <property type="entry name" value="Integrin-linked_kinase"/>
    <property type="match status" value="1"/>
</dbReference>
<evidence type="ECO:0000256" key="10">
    <source>
        <dbReference type="PROSITE-ProRule" id="PRU10141"/>
    </source>
</evidence>
<evidence type="ECO:0000256" key="2">
    <source>
        <dbReference type="ARBA" id="ARBA00012513"/>
    </source>
</evidence>
<evidence type="ECO:0000256" key="8">
    <source>
        <dbReference type="ARBA" id="ARBA00047899"/>
    </source>
</evidence>
<dbReference type="PANTHER" id="PTHR44899">
    <property type="entry name" value="CAMK FAMILY PROTEIN KINASE"/>
    <property type="match status" value="1"/>
</dbReference>
<dbReference type="PROSITE" id="PS50011">
    <property type="entry name" value="PROTEIN_KINASE_DOM"/>
    <property type="match status" value="1"/>
</dbReference>
<dbReference type="InterPro" id="IPR051131">
    <property type="entry name" value="NEK_Ser/Thr_kinase_NIMA"/>
</dbReference>
<dbReference type="GO" id="GO:0005524">
    <property type="term" value="F:ATP binding"/>
    <property type="evidence" value="ECO:0007669"/>
    <property type="project" value="UniProtKB-UniRule"/>
</dbReference>
<evidence type="ECO:0000313" key="13">
    <source>
        <dbReference type="Proteomes" id="UP000887577"/>
    </source>
</evidence>
<keyword evidence="7 10" id="KW-0067">ATP-binding</keyword>
<evidence type="ECO:0000313" key="14">
    <source>
        <dbReference type="WBParaSite" id="PSU_v2.g3817.t1"/>
    </source>
</evidence>
<dbReference type="InterPro" id="IPR017441">
    <property type="entry name" value="Protein_kinase_ATP_BS"/>
</dbReference>
<dbReference type="PROSITE" id="PS00108">
    <property type="entry name" value="PROTEIN_KINASE_ST"/>
    <property type="match status" value="1"/>
</dbReference>
<comment type="similarity">
    <text evidence="1">Belongs to the protein kinase superfamily. NEK Ser/Thr protein kinase family. NIMA subfamily.</text>
</comment>
<feature type="binding site" evidence="10">
    <location>
        <position position="45"/>
    </location>
    <ligand>
        <name>ATP</name>
        <dbReference type="ChEBI" id="CHEBI:30616"/>
    </ligand>
</feature>
<protein>
    <recommendedName>
        <fullName evidence="2">non-specific serine/threonine protein kinase</fullName>
        <ecNumber evidence="2">2.7.11.1</ecNumber>
    </recommendedName>
</protein>
<evidence type="ECO:0000256" key="6">
    <source>
        <dbReference type="ARBA" id="ARBA00022777"/>
    </source>
</evidence>
<reference evidence="14" key="1">
    <citation type="submission" date="2022-11" db="UniProtKB">
        <authorList>
            <consortium name="WormBaseParasite"/>
        </authorList>
    </citation>
    <scope>IDENTIFICATION</scope>
</reference>
<evidence type="ECO:0000256" key="7">
    <source>
        <dbReference type="ARBA" id="ARBA00022840"/>
    </source>
</evidence>
<dbReference type="AlphaFoldDB" id="A0A914YV16"/>
<comment type="catalytic activity">
    <reaction evidence="9">
        <text>L-seryl-[protein] + ATP = O-phospho-L-seryl-[protein] + ADP + H(+)</text>
        <dbReference type="Rhea" id="RHEA:17989"/>
        <dbReference type="Rhea" id="RHEA-COMP:9863"/>
        <dbReference type="Rhea" id="RHEA-COMP:11604"/>
        <dbReference type="ChEBI" id="CHEBI:15378"/>
        <dbReference type="ChEBI" id="CHEBI:29999"/>
        <dbReference type="ChEBI" id="CHEBI:30616"/>
        <dbReference type="ChEBI" id="CHEBI:83421"/>
        <dbReference type="ChEBI" id="CHEBI:456216"/>
        <dbReference type="EC" id="2.7.11.1"/>
    </reaction>
</comment>
<evidence type="ECO:0000259" key="12">
    <source>
        <dbReference type="PROSITE" id="PS50011"/>
    </source>
</evidence>
<keyword evidence="3 11" id="KW-0723">Serine/threonine-protein kinase</keyword>
<dbReference type="GO" id="GO:0004674">
    <property type="term" value="F:protein serine/threonine kinase activity"/>
    <property type="evidence" value="ECO:0007669"/>
    <property type="project" value="UniProtKB-KW"/>
</dbReference>
<evidence type="ECO:0000256" key="4">
    <source>
        <dbReference type="ARBA" id="ARBA00022679"/>
    </source>
</evidence>
<organism evidence="13 14">
    <name type="scientific">Panagrolaimus superbus</name>
    <dbReference type="NCBI Taxonomy" id="310955"/>
    <lineage>
        <taxon>Eukaryota</taxon>
        <taxon>Metazoa</taxon>
        <taxon>Ecdysozoa</taxon>
        <taxon>Nematoda</taxon>
        <taxon>Chromadorea</taxon>
        <taxon>Rhabditida</taxon>
        <taxon>Tylenchina</taxon>
        <taxon>Panagrolaimomorpha</taxon>
        <taxon>Panagrolaimoidea</taxon>
        <taxon>Panagrolaimidae</taxon>
        <taxon>Panagrolaimus</taxon>
    </lineage>
</organism>
<keyword evidence="5 10" id="KW-0547">Nucleotide-binding</keyword>
<dbReference type="SMART" id="SM00220">
    <property type="entry name" value="S_TKc"/>
    <property type="match status" value="1"/>
</dbReference>
<sequence>MDLKFTDAREKLLEYRISTQKLGEGAFSKVFSAKHLETDAEVAMKIVDLTKIERKEEFDASLNEVVLLKKVNSQHVLKLHDSFVLNSFLYVATELIDSLDLDKRIKIMRNRKTVFSERSIWYKFHQICAGLKALHKKRILHRDLKPANIIITSKYQVKICDLGLSYHFKDDNISTVNTFIGTDYYMSPERANREEYSFPADIWSLGCLLYEICTFRSPFSGETKSFYSLYKKINKADIIPFPMNVYSEQLIYFTYACLNTVSYHRPTADECYEASREMFKKFETMFSDYKKSCKISSTTKSSKF</sequence>
<evidence type="ECO:0000256" key="11">
    <source>
        <dbReference type="RuleBase" id="RU000304"/>
    </source>
</evidence>
<keyword evidence="4" id="KW-0808">Transferase</keyword>
<keyword evidence="13" id="KW-1185">Reference proteome</keyword>
<feature type="domain" description="Protein kinase" evidence="12">
    <location>
        <begin position="16"/>
        <end position="279"/>
    </location>
</feature>
<dbReference type="SUPFAM" id="SSF56112">
    <property type="entry name" value="Protein kinase-like (PK-like)"/>
    <property type="match status" value="1"/>
</dbReference>